<keyword evidence="5 9" id="KW-0418">Kinase</keyword>
<name>A0ABD4TCE2_9EURY</name>
<dbReference type="InterPro" id="IPR003594">
    <property type="entry name" value="HATPase_dom"/>
</dbReference>
<feature type="domain" description="PAC" evidence="8">
    <location>
        <begin position="239"/>
        <end position="291"/>
    </location>
</feature>
<evidence type="ECO:0000256" key="2">
    <source>
        <dbReference type="ARBA" id="ARBA00012438"/>
    </source>
</evidence>
<evidence type="ECO:0000256" key="5">
    <source>
        <dbReference type="ARBA" id="ARBA00022777"/>
    </source>
</evidence>
<dbReference type="InterPro" id="IPR052162">
    <property type="entry name" value="Sensor_kinase/Photoreceptor"/>
</dbReference>
<dbReference type="PROSITE" id="PS50112">
    <property type="entry name" value="PAS"/>
    <property type="match status" value="2"/>
</dbReference>
<dbReference type="RefSeq" id="WP_250987083.1">
    <property type="nucleotide sequence ID" value="NZ_QFDM01000002.1"/>
</dbReference>
<dbReference type="InterPro" id="IPR029016">
    <property type="entry name" value="GAF-like_dom_sf"/>
</dbReference>
<dbReference type="SUPFAM" id="SSF55781">
    <property type="entry name" value="GAF domain-like"/>
    <property type="match status" value="1"/>
</dbReference>
<evidence type="ECO:0000256" key="3">
    <source>
        <dbReference type="ARBA" id="ARBA00022553"/>
    </source>
</evidence>
<dbReference type="PROSITE" id="PS50109">
    <property type="entry name" value="HIS_KIN"/>
    <property type="match status" value="1"/>
</dbReference>
<evidence type="ECO:0000313" key="10">
    <source>
        <dbReference type="Proteomes" id="UP001523230"/>
    </source>
</evidence>
<dbReference type="Pfam" id="PF02518">
    <property type="entry name" value="HATPase_c"/>
    <property type="match status" value="1"/>
</dbReference>
<keyword evidence="3" id="KW-0597">Phosphoprotein</keyword>
<dbReference type="PROSITE" id="PS50113">
    <property type="entry name" value="PAC"/>
    <property type="match status" value="1"/>
</dbReference>
<evidence type="ECO:0000259" key="8">
    <source>
        <dbReference type="PROSITE" id="PS50113"/>
    </source>
</evidence>
<sequence>MHECTPAHGDNLALSGILDAFDEGLLIINPDNRVACINKHLRHLLDIDRDALCETDADLFVRRALVTRICEESGRAEIFSFLSGRSRAADVLCTLRSPGSGEKRVRCLCRAVHEGPLRGNRIVRLSFESSDLRGGSVADAPILPGPVPGRPADTPKQRRIEEILRESEDRYRFLVENLNEGIGLIDREGVAVFANQRMADIVGYPVTEIIGLPVSALVDETGAGCLGEYLQNLGRNMHEVFEIDLIRKDGARVHTLMATTPIVNADGTCRGFLVGVQDITPMKRMEAQLRESEEKYRSLVELSAEATMIHRDGKIIFINPAGVRLLGASCPEEVLGKAILDIVHPDTRSTVEAFTARDLQGEQTPLIELLVVRVDGTTVPIEGRGTRTFFEGRPAVQVVIRDVTHRKLAEEQLQARNRHLLLLNRIIATSASAHLPGELLETALNQTLDLLGYDGGAIYRLDAGRGEATLQCRRNMPDAYLDPAGNILGVSFADTLATGHPCYLEQDRAPNTSGSRLLRELGLAALACIPLVVESDVVGALLIGSRDRGSFSHDERALLEAVGREIGAGIMRGMLYRRLEVANREANLYLDILTHDIRNADNVANIYADILIDELEGEPARHARKLKAGIKKSIEITANVATIRKIHESRAGLTPLGLHDVIREEIAHFPDARITYGGPDVMVLADDLLPEVFTNLIGNAAKYGGKCVEVTVTVESLDEGTVIVTVADNGPGIPEDAKETIFFRFEREGGRRGSHGLGLSICRMLTARYGGRIWVEDRVPGHPEEGAAFRFTLRKAGGDRGP</sequence>
<dbReference type="InterPro" id="IPR003018">
    <property type="entry name" value="GAF"/>
</dbReference>
<dbReference type="InterPro" id="IPR035965">
    <property type="entry name" value="PAS-like_dom_sf"/>
</dbReference>
<dbReference type="InterPro" id="IPR036890">
    <property type="entry name" value="HATPase_C_sf"/>
</dbReference>
<dbReference type="Proteomes" id="UP001523230">
    <property type="component" value="Unassembled WGS sequence"/>
</dbReference>
<evidence type="ECO:0000259" key="6">
    <source>
        <dbReference type="PROSITE" id="PS50109"/>
    </source>
</evidence>
<dbReference type="NCBIfam" id="TIGR00229">
    <property type="entry name" value="sensory_box"/>
    <property type="match status" value="2"/>
</dbReference>
<evidence type="ECO:0000313" key="9">
    <source>
        <dbReference type="EMBL" id="MCM2465820.1"/>
    </source>
</evidence>
<dbReference type="AlphaFoldDB" id="A0ABD4TCE2"/>
<dbReference type="SMART" id="SM00065">
    <property type="entry name" value="GAF"/>
    <property type="match status" value="1"/>
</dbReference>
<feature type="domain" description="Histidine kinase" evidence="6">
    <location>
        <begin position="689"/>
        <end position="797"/>
    </location>
</feature>
<dbReference type="Gene3D" id="3.30.450.40">
    <property type="match status" value="1"/>
</dbReference>
<dbReference type="SUPFAM" id="SSF55874">
    <property type="entry name" value="ATPase domain of HSP90 chaperone/DNA topoisomerase II/histidine kinase"/>
    <property type="match status" value="1"/>
</dbReference>
<dbReference type="PANTHER" id="PTHR43304:SF1">
    <property type="entry name" value="PAC DOMAIN-CONTAINING PROTEIN"/>
    <property type="match status" value="1"/>
</dbReference>
<dbReference type="Pfam" id="PF00989">
    <property type="entry name" value="PAS"/>
    <property type="match status" value="2"/>
</dbReference>
<dbReference type="SMART" id="SM00086">
    <property type="entry name" value="PAC"/>
    <property type="match status" value="2"/>
</dbReference>
<dbReference type="InterPro" id="IPR000700">
    <property type="entry name" value="PAS-assoc_C"/>
</dbReference>
<evidence type="ECO:0000259" key="7">
    <source>
        <dbReference type="PROSITE" id="PS50112"/>
    </source>
</evidence>
<dbReference type="CDD" id="cd00130">
    <property type="entry name" value="PAS"/>
    <property type="match status" value="2"/>
</dbReference>
<feature type="domain" description="PAS" evidence="7">
    <location>
        <begin position="292"/>
        <end position="362"/>
    </location>
</feature>
<keyword evidence="4" id="KW-0808">Transferase</keyword>
<dbReference type="PRINTS" id="PR00344">
    <property type="entry name" value="BCTRLSENSOR"/>
</dbReference>
<dbReference type="InterPro" id="IPR004358">
    <property type="entry name" value="Sig_transdc_His_kin-like_C"/>
</dbReference>
<dbReference type="SMART" id="SM00091">
    <property type="entry name" value="PAS"/>
    <property type="match status" value="3"/>
</dbReference>
<protein>
    <recommendedName>
        <fullName evidence="2">histidine kinase</fullName>
        <ecNumber evidence="2">2.7.13.3</ecNumber>
    </recommendedName>
</protein>
<gene>
    <name evidence="9" type="ORF">DIC75_05745</name>
</gene>
<dbReference type="InterPro" id="IPR000014">
    <property type="entry name" value="PAS"/>
</dbReference>
<accession>A0ABD4TCE2</accession>
<dbReference type="SMART" id="SM00387">
    <property type="entry name" value="HATPase_c"/>
    <property type="match status" value="1"/>
</dbReference>
<keyword evidence="10" id="KW-1185">Reference proteome</keyword>
<dbReference type="SUPFAM" id="SSF55785">
    <property type="entry name" value="PYP-like sensor domain (PAS domain)"/>
    <property type="match status" value="2"/>
</dbReference>
<dbReference type="PANTHER" id="PTHR43304">
    <property type="entry name" value="PHYTOCHROME-LIKE PROTEIN CPH1"/>
    <property type="match status" value="1"/>
</dbReference>
<comment type="caution">
    <text evidence="9">The sequence shown here is derived from an EMBL/GenBank/DDBJ whole genome shotgun (WGS) entry which is preliminary data.</text>
</comment>
<dbReference type="InterPro" id="IPR001610">
    <property type="entry name" value="PAC"/>
</dbReference>
<dbReference type="EC" id="2.7.13.3" evidence="2"/>
<reference evidence="9 10" key="1">
    <citation type="submission" date="2018-05" db="EMBL/GenBank/DDBJ databases">
        <title>Isolation and characterization of genus Methanoculleus species and their viruses from deep sea marine sediment offshore southwestern Taiwan.</title>
        <authorList>
            <person name="Wei W.-H."/>
            <person name="Chen W.-C."/>
            <person name="Lai M.-C."/>
            <person name="Chen S.-C."/>
        </authorList>
    </citation>
    <scope>NUCLEOTIDE SEQUENCE [LARGE SCALE GENOMIC DNA]</scope>
    <source>
        <strain evidence="9 10">CWC-02</strain>
    </source>
</reference>
<dbReference type="Gene3D" id="3.30.565.10">
    <property type="entry name" value="Histidine kinase-like ATPase, C-terminal domain"/>
    <property type="match status" value="1"/>
</dbReference>
<dbReference type="CDD" id="cd00075">
    <property type="entry name" value="HATPase"/>
    <property type="match status" value="1"/>
</dbReference>
<dbReference type="GO" id="GO:0004673">
    <property type="term" value="F:protein histidine kinase activity"/>
    <property type="evidence" value="ECO:0007669"/>
    <property type="project" value="UniProtKB-EC"/>
</dbReference>
<dbReference type="Gene3D" id="3.30.450.20">
    <property type="entry name" value="PAS domain"/>
    <property type="match status" value="2"/>
</dbReference>
<evidence type="ECO:0000256" key="4">
    <source>
        <dbReference type="ARBA" id="ARBA00022679"/>
    </source>
</evidence>
<dbReference type="InterPro" id="IPR005467">
    <property type="entry name" value="His_kinase_dom"/>
</dbReference>
<comment type="catalytic activity">
    <reaction evidence="1">
        <text>ATP + protein L-histidine = ADP + protein N-phospho-L-histidine.</text>
        <dbReference type="EC" id="2.7.13.3"/>
    </reaction>
</comment>
<feature type="domain" description="PAS" evidence="7">
    <location>
        <begin position="167"/>
        <end position="211"/>
    </location>
</feature>
<evidence type="ECO:0000256" key="1">
    <source>
        <dbReference type="ARBA" id="ARBA00000085"/>
    </source>
</evidence>
<dbReference type="EMBL" id="QFDM01000002">
    <property type="protein sequence ID" value="MCM2465820.1"/>
    <property type="molecule type" value="Genomic_DNA"/>
</dbReference>
<dbReference type="Pfam" id="PF13185">
    <property type="entry name" value="GAF_2"/>
    <property type="match status" value="1"/>
</dbReference>
<organism evidence="9 10">
    <name type="scientific">Methanoculleus oceani</name>
    <dbReference type="NCBI Taxonomy" id="2184756"/>
    <lineage>
        <taxon>Archaea</taxon>
        <taxon>Methanobacteriati</taxon>
        <taxon>Methanobacteriota</taxon>
        <taxon>Stenosarchaea group</taxon>
        <taxon>Methanomicrobia</taxon>
        <taxon>Methanomicrobiales</taxon>
        <taxon>Methanomicrobiaceae</taxon>
        <taxon>Methanoculleus</taxon>
    </lineage>
</organism>
<proteinExistence type="predicted"/>
<dbReference type="InterPro" id="IPR013767">
    <property type="entry name" value="PAS_fold"/>
</dbReference>